<organism evidence="6 7">
    <name type="scientific">Luteolibacter soli</name>
    <dbReference type="NCBI Taxonomy" id="3135280"/>
    <lineage>
        <taxon>Bacteria</taxon>
        <taxon>Pseudomonadati</taxon>
        <taxon>Verrucomicrobiota</taxon>
        <taxon>Verrucomicrobiia</taxon>
        <taxon>Verrucomicrobiales</taxon>
        <taxon>Verrucomicrobiaceae</taxon>
        <taxon>Luteolibacter</taxon>
    </lineage>
</organism>
<accession>A0ABU9AXZ1</accession>
<keyword evidence="7" id="KW-1185">Reference proteome</keyword>
<evidence type="ECO:0000256" key="5">
    <source>
        <dbReference type="SAM" id="Phobius"/>
    </source>
</evidence>
<evidence type="ECO:0000256" key="2">
    <source>
        <dbReference type="ARBA" id="ARBA00022692"/>
    </source>
</evidence>
<evidence type="ECO:0000313" key="6">
    <source>
        <dbReference type="EMBL" id="MEK7952634.1"/>
    </source>
</evidence>
<dbReference type="SUPFAM" id="SSF144091">
    <property type="entry name" value="Rhomboid-like"/>
    <property type="match status" value="1"/>
</dbReference>
<evidence type="ECO:0000256" key="4">
    <source>
        <dbReference type="ARBA" id="ARBA00023136"/>
    </source>
</evidence>
<gene>
    <name evidence="6" type="ORF">WKV53_19125</name>
</gene>
<keyword evidence="2 5" id="KW-0812">Transmembrane</keyword>
<evidence type="ECO:0000256" key="1">
    <source>
        <dbReference type="ARBA" id="ARBA00004141"/>
    </source>
</evidence>
<evidence type="ECO:0000256" key="3">
    <source>
        <dbReference type="ARBA" id="ARBA00022989"/>
    </source>
</evidence>
<dbReference type="RefSeq" id="WP_341406390.1">
    <property type="nucleotide sequence ID" value="NZ_JBBUKT010000008.1"/>
</dbReference>
<dbReference type="EMBL" id="JBBUKT010000008">
    <property type="protein sequence ID" value="MEK7952634.1"/>
    <property type="molecule type" value="Genomic_DNA"/>
</dbReference>
<evidence type="ECO:0008006" key="8">
    <source>
        <dbReference type="Google" id="ProtNLM"/>
    </source>
</evidence>
<name>A0ABU9AXZ1_9BACT</name>
<dbReference type="InterPro" id="IPR035952">
    <property type="entry name" value="Rhomboid-like_sf"/>
</dbReference>
<reference evidence="6 7" key="1">
    <citation type="submission" date="2024-04" db="EMBL/GenBank/DDBJ databases">
        <title>Luteolibacter sp. isolated from soil.</title>
        <authorList>
            <person name="An J."/>
        </authorList>
    </citation>
    <scope>NUCLEOTIDE SEQUENCE [LARGE SCALE GENOMIC DNA]</scope>
    <source>
        <strain evidence="6 7">Y139</strain>
    </source>
</reference>
<evidence type="ECO:0000313" key="7">
    <source>
        <dbReference type="Proteomes" id="UP001371305"/>
    </source>
</evidence>
<feature type="transmembrane region" description="Helical" evidence="5">
    <location>
        <begin position="47"/>
        <end position="74"/>
    </location>
</feature>
<comment type="subcellular location">
    <subcellularLocation>
        <location evidence="1">Membrane</location>
        <topology evidence="1">Multi-pass membrane protein</topology>
    </subcellularLocation>
</comment>
<feature type="transmembrane region" description="Helical" evidence="5">
    <location>
        <begin position="146"/>
        <end position="167"/>
    </location>
</feature>
<dbReference type="Proteomes" id="UP001371305">
    <property type="component" value="Unassembled WGS sequence"/>
</dbReference>
<proteinExistence type="predicted"/>
<feature type="transmembrane region" description="Helical" evidence="5">
    <location>
        <begin position="119"/>
        <end position="139"/>
    </location>
</feature>
<sequence length="258" mass="29499">MDWLHFPGLFKYLTFLGVIAYAFQWTGKDIAEILEFDWDKILTGQVWRLFSFLFAPIGLQSFTAWGVFMLFFAVQLAFMISDSLEEAWGTTRTTLYILLGWGGLLVVQLLLSLLVGFSFSLPCGLLFSASMFFAFATLYPKVELMIMFILPVQVRILGWIGGIVMLLTVITSPWSLVLIFPAMLPYLLWVLPDVIHGRKSLVKAAQRRRKFQVASRPEALAFHRCESCGRTERDSEDLQFYTLPDGKEYCQEHLPPQA</sequence>
<keyword evidence="3 5" id="KW-1133">Transmembrane helix</keyword>
<keyword evidence="4 5" id="KW-0472">Membrane</keyword>
<feature type="transmembrane region" description="Helical" evidence="5">
    <location>
        <begin position="9"/>
        <end position="27"/>
    </location>
</feature>
<comment type="caution">
    <text evidence="6">The sequence shown here is derived from an EMBL/GenBank/DDBJ whole genome shotgun (WGS) entry which is preliminary data.</text>
</comment>
<protein>
    <recommendedName>
        <fullName evidence="8">Peptidase S54 rhomboid domain-containing protein</fullName>
    </recommendedName>
</protein>
<feature type="transmembrane region" description="Helical" evidence="5">
    <location>
        <begin position="95"/>
        <end position="113"/>
    </location>
</feature>